<gene>
    <name evidence="2" type="ORF">EGW08_014541</name>
</gene>
<sequence>MWKTHLHEIILILGCFAFLTESVILRPYRRLAIYPETTTDYSDSDTLQDEGKDFWRPGSGKSNSRTVYRTRHVSGKFRPSPRRCCQVGQRAAHKQMNCDITILAMLRKFHSTLWMSQQPASQSQSKEWTGYIYKSRLSEKVAKCSAAQPKQFEKCCEAEDSVLRRMRSCELMAASRAERRRCRKTYKRRKWK</sequence>
<dbReference type="OrthoDB" id="6152680at2759"/>
<proteinExistence type="predicted"/>
<keyword evidence="1" id="KW-1133">Transmembrane helix</keyword>
<keyword evidence="1" id="KW-0472">Membrane</keyword>
<comment type="caution">
    <text evidence="2">The sequence shown here is derived from an EMBL/GenBank/DDBJ whole genome shotgun (WGS) entry which is preliminary data.</text>
</comment>
<evidence type="ECO:0000313" key="2">
    <source>
        <dbReference type="EMBL" id="RUS77705.1"/>
    </source>
</evidence>
<feature type="transmembrane region" description="Helical" evidence="1">
    <location>
        <begin position="6"/>
        <end position="25"/>
    </location>
</feature>
<protein>
    <submittedName>
        <fullName evidence="2">Uncharacterized protein</fullName>
    </submittedName>
</protein>
<dbReference type="AlphaFoldDB" id="A0A3S1BXV6"/>
<accession>A0A3S1BXV6</accession>
<name>A0A3S1BXV6_ELYCH</name>
<keyword evidence="1" id="KW-0812">Transmembrane</keyword>
<evidence type="ECO:0000256" key="1">
    <source>
        <dbReference type="SAM" id="Phobius"/>
    </source>
</evidence>
<dbReference type="EMBL" id="RQTK01000559">
    <property type="protein sequence ID" value="RUS77705.1"/>
    <property type="molecule type" value="Genomic_DNA"/>
</dbReference>
<keyword evidence="3" id="KW-1185">Reference proteome</keyword>
<evidence type="ECO:0000313" key="3">
    <source>
        <dbReference type="Proteomes" id="UP000271974"/>
    </source>
</evidence>
<dbReference type="Proteomes" id="UP000271974">
    <property type="component" value="Unassembled WGS sequence"/>
</dbReference>
<organism evidence="2 3">
    <name type="scientific">Elysia chlorotica</name>
    <name type="common">Eastern emerald elysia</name>
    <name type="synonym">Sea slug</name>
    <dbReference type="NCBI Taxonomy" id="188477"/>
    <lineage>
        <taxon>Eukaryota</taxon>
        <taxon>Metazoa</taxon>
        <taxon>Spiralia</taxon>
        <taxon>Lophotrochozoa</taxon>
        <taxon>Mollusca</taxon>
        <taxon>Gastropoda</taxon>
        <taxon>Heterobranchia</taxon>
        <taxon>Euthyneura</taxon>
        <taxon>Panpulmonata</taxon>
        <taxon>Sacoglossa</taxon>
        <taxon>Placobranchoidea</taxon>
        <taxon>Plakobranchidae</taxon>
        <taxon>Elysia</taxon>
    </lineage>
</organism>
<reference evidence="2 3" key="1">
    <citation type="submission" date="2019-01" db="EMBL/GenBank/DDBJ databases">
        <title>A draft genome assembly of the solar-powered sea slug Elysia chlorotica.</title>
        <authorList>
            <person name="Cai H."/>
            <person name="Li Q."/>
            <person name="Fang X."/>
            <person name="Li J."/>
            <person name="Curtis N.E."/>
            <person name="Altenburger A."/>
            <person name="Shibata T."/>
            <person name="Feng M."/>
            <person name="Maeda T."/>
            <person name="Schwartz J.A."/>
            <person name="Shigenobu S."/>
            <person name="Lundholm N."/>
            <person name="Nishiyama T."/>
            <person name="Yang H."/>
            <person name="Hasebe M."/>
            <person name="Li S."/>
            <person name="Pierce S.K."/>
            <person name="Wang J."/>
        </authorList>
    </citation>
    <scope>NUCLEOTIDE SEQUENCE [LARGE SCALE GENOMIC DNA]</scope>
    <source>
        <strain evidence="2">EC2010</strain>
        <tissue evidence="2">Whole organism of an adult</tissue>
    </source>
</reference>